<dbReference type="Proteomes" id="UP000076296">
    <property type="component" value="Unassembled WGS sequence"/>
</dbReference>
<accession>A0AAJ0QSZ7</accession>
<proteinExistence type="predicted"/>
<feature type="region of interest" description="Disordered" evidence="1">
    <location>
        <begin position="1"/>
        <end position="75"/>
    </location>
</feature>
<organism evidence="2 3">
    <name type="scientific">Acinetobacter baumannii</name>
    <dbReference type="NCBI Taxonomy" id="470"/>
    <lineage>
        <taxon>Bacteria</taxon>
        <taxon>Pseudomonadati</taxon>
        <taxon>Pseudomonadota</taxon>
        <taxon>Gammaproteobacteria</taxon>
        <taxon>Moraxellales</taxon>
        <taxon>Moraxellaceae</taxon>
        <taxon>Acinetobacter</taxon>
        <taxon>Acinetobacter calcoaceticus/baumannii complex</taxon>
    </lineage>
</organism>
<name>A0AAJ0QSZ7_ACIBA</name>
<dbReference type="EMBL" id="LRDT01000082">
    <property type="protein sequence ID" value="KZA07927.1"/>
    <property type="molecule type" value="Genomic_DNA"/>
</dbReference>
<protein>
    <submittedName>
        <fullName evidence="2">Uncharacterized protein</fullName>
    </submittedName>
</protein>
<gene>
    <name evidence="2" type="ORF">LV35_04192</name>
</gene>
<feature type="compositionally biased region" description="Basic and acidic residues" evidence="1">
    <location>
        <begin position="10"/>
        <end position="23"/>
    </location>
</feature>
<evidence type="ECO:0000313" key="3">
    <source>
        <dbReference type="Proteomes" id="UP000076296"/>
    </source>
</evidence>
<feature type="compositionally biased region" description="Basic and acidic residues" evidence="1">
    <location>
        <begin position="32"/>
        <end position="52"/>
    </location>
</feature>
<dbReference type="AlphaFoldDB" id="A0AAJ0QSZ7"/>
<comment type="caution">
    <text evidence="2">The sequence shown here is derived from an EMBL/GenBank/DDBJ whole genome shotgun (WGS) entry which is preliminary data.</text>
</comment>
<evidence type="ECO:0000313" key="2">
    <source>
        <dbReference type="EMBL" id="KZA07927.1"/>
    </source>
</evidence>
<evidence type="ECO:0000256" key="1">
    <source>
        <dbReference type="SAM" id="MobiDB-lite"/>
    </source>
</evidence>
<sequence>MGVSPSQPEVDAKCGERGGRPIPEDWQGIGRCHVEGDRERRSSRPQGDEQGYRRNPQQFSRRPRSQEEPGCVSQV</sequence>
<reference evidence="2 3" key="1">
    <citation type="submission" date="2016-01" db="EMBL/GenBank/DDBJ databases">
        <title>Draft sequences of Acinetobacter baumannii isolates from wounded military personnel.</title>
        <authorList>
            <person name="Arivett B.A."/>
            <person name="Fiester S.E."/>
            <person name="Ream D.C."/>
            <person name="Actis L.A."/>
        </authorList>
    </citation>
    <scope>NUCLEOTIDE SEQUENCE [LARGE SCALE GENOMIC DNA]</scope>
    <source>
        <strain evidence="2 3">AB2828</strain>
    </source>
</reference>